<evidence type="ECO:0000256" key="1">
    <source>
        <dbReference type="ARBA" id="ARBA00005634"/>
    </source>
</evidence>
<dbReference type="InterPro" id="IPR007484">
    <property type="entry name" value="Peptidase_M28"/>
</dbReference>
<dbReference type="InterPro" id="IPR003137">
    <property type="entry name" value="PA_domain"/>
</dbReference>
<dbReference type="Proteomes" id="UP000311382">
    <property type="component" value="Unassembled WGS sequence"/>
</dbReference>
<evidence type="ECO:0000259" key="4">
    <source>
        <dbReference type="Pfam" id="PF04389"/>
    </source>
</evidence>
<dbReference type="Gene3D" id="3.40.630.10">
    <property type="entry name" value="Zn peptidases"/>
    <property type="match status" value="1"/>
</dbReference>
<proteinExistence type="inferred from homology"/>
<feature type="domain" description="Peptidase M28" evidence="4">
    <location>
        <begin position="340"/>
        <end position="524"/>
    </location>
</feature>
<comment type="similarity">
    <text evidence="1">Belongs to the peptidase M28 family. M28B subfamily.</text>
</comment>
<sequence>RYTSQTHVAGSEGDHHIALLLKSQWEDILGAPADPEHKNVFDAGTDERLGLLSRKDHHDHHRRHGRHHGADKPRVWTDTYYSLLNTPVSSSISLFPSSDATEPSFRAKLREDALPEDPTSGEGVGVWHGFSKNGSARGQLVYASKGTIEDFELLKANGIDVRGAVVIVQYGGLFRGLKVKAAAEAGAAAVIIYTDPIEDGSVTLQNGHAAYPAGPARAPSSVQRGSVQDLALYPGDPLTPGKPAYNPALPNAPERLPRDSEGLNIPAIPSLPLSYEDAVPLLKSLNGKGVKLADGREGKPPGWREGGLRDEGVEYWTGDGQGVEVELVNVVDEKVTPIWNTYALIPGHVPDEIVVLGNHHDAWTFGAADPSSGTASVHETARALGALLDKGWKPLRSILLAAWDAEEYGLIGSTEFGEDFSQWLQNHVVAYLNVDVSVSGSQYELGASPSLADLLRNVSSQVPDPDNEGKTLAERYGGDLRVAPLGSGSDFTVFLQRLGLASANFGMSRGKDDAVYMYHSNYDSAYWQETYGDPTFERHRAIARVLGLTAVRLADDALLPINTTAYAIELGKYLDKVASYPLASQLDLSSLRPLTGKIERASRALLSHGVHLASQLSSPQTTPRGAGSTARSLRRVNAALRSFERGFLGDEEGLEGRSWYRHLGVAPGRWLGYGATTLPGLTEALTLDGDVGRAKVEVARLERVFEDILEGLEKGLGRD</sequence>
<dbReference type="OrthoDB" id="5841748at2759"/>
<gene>
    <name evidence="5" type="ORF">DMC30DRAFT_352854</name>
</gene>
<feature type="non-terminal residue" evidence="5">
    <location>
        <position position="1"/>
    </location>
</feature>
<dbReference type="Pfam" id="PF04253">
    <property type="entry name" value="TFR_dimer"/>
    <property type="match status" value="1"/>
</dbReference>
<dbReference type="EMBL" id="SOZI01000076">
    <property type="protein sequence ID" value="TNY20096.1"/>
    <property type="molecule type" value="Genomic_DNA"/>
</dbReference>
<dbReference type="PANTHER" id="PTHR10404">
    <property type="entry name" value="N-ACETYLATED-ALPHA-LINKED ACIDIC DIPEPTIDASE"/>
    <property type="match status" value="1"/>
</dbReference>
<feature type="domain" description="PA" evidence="2">
    <location>
        <begin position="137"/>
        <end position="212"/>
    </location>
</feature>
<dbReference type="CDD" id="cd02121">
    <property type="entry name" value="PA_GCPII_like"/>
    <property type="match status" value="1"/>
</dbReference>
<dbReference type="Gene3D" id="3.50.30.30">
    <property type="match status" value="1"/>
</dbReference>
<dbReference type="InterPro" id="IPR039373">
    <property type="entry name" value="Peptidase_M28B"/>
</dbReference>
<accession>A0A5C5FUW9</accession>
<reference evidence="5 6" key="1">
    <citation type="submission" date="2019-03" db="EMBL/GenBank/DDBJ databases">
        <title>Rhodosporidium diobovatum UCD-FST 08-225 genome sequencing, assembly, and annotation.</title>
        <authorList>
            <person name="Fakankun I.U."/>
            <person name="Fristensky B."/>
            <person name="Levin D.B."/>
        </authorList>
    </citation>
    <scope>NUCLEOTIDE SEQUENCE [LARGE SCALE GENOMIC DNA]</scope>
    <source>
        <strain evidence="5 6">UCD-FST 08-225</strain>
    </source>
</reference>
<dbReference type="InterPro" id="IPR036757">
    <property type="entry name" value="TFR-like_dimer_dom_sf"/>
</dbReference>
<dbReference type="GO" id="GO:0004180">
    <property type="term" value="F:carboxypeptidase activity"/>
    <property type="evidence" value="ECO:0007669"/>
    <property type="project" value="TreeGrafter"/>
</dbReference>
<dbReference type="SUPFAM" id="SSF53187">
    <property type="entry name" value="Zn-dependent exopeptidases"/>
    <property type="match status" value="1"/>
</dbReference>
<dbReference type="STRING" id="5288.A0A5C5FUW9"/>
<evidence type="ECO:0008006" key="7">
    <source>
        <dbReference type="Google" id="ProtNLM"/>
    </source>
</evidence>
<dbReference type="FunFam" id="3.40.630.10:FF:000101">
    <property type="entry name" value="N-acetylated alpha-linked acidic dipeptidase like 1"/>
    <property type="match status" value="1"/>
</dbReference>
<evidence type="ECO:0000259" key="2">
    <source>
        <dbReference type="Pfam" id="PF02225"/>
    </source>
</evidence>
<dbReference type="InterPro" id="IPR007365">
    <property type="entry name" value="TFR-like_dimer_dom"/>
</dbReference>
<evidence type="ECO:0000313" key="5">
    <source>
        <dbReference type="EMBL" id="TNY20096.1"/>
    </source>
</evidence>
<organism evidence="5 6">
    <name type="scientific">Rhodotorula diobovata</name>
    <dbReference type="NCBI Taxonomy" id="5288"/>
    <lineage>
        <taxon>Eukaryota</taxon>
        <taxon>Fungi</taxon>
        <taxon>Dikarya</taxon>
        <taxon>Basidiomycota</taxon>
        <taxon>Pucciniomycotina</taxon>
        <taxon>Microbotryomycetes</taxon>
        <taxon>Sporidiobolales</taxon>
        <taxon>Sporidiobolaceae</taxon>
        <taxon>Rhodotorula</taxon>
    </lineage>
</organism>
<dbReference type="CDD" id="cd08022">
    <property type="entry name" value="M28_PSMA_like"/>
    <property type="match status" value="1"/>
</dbReference>
<keyword evidence="6" id="KW-1185">Reference proteome</keyword>
<evidence type="ECO:0000313" key="6">
    <source>
        <dbReference type="Proteomes" id="UP000311382"/>
    </source>
</evidence>
<dbReference type="PANTHER" id="PTHR10404:SF46">
    <property type="entry name" value="VACUOLAR PROTEIN SORTING-ASSOCIATED PROTEIN 70"/>
    <property type="match status" value="1"/>
</dbReference>
<dbReference type="InterPro" id="IPR046450">
    <property type="entry name" value="PA_dom_sf"/>
</dbReference>
<dbReference type="Pfam" id="PF04389">
    <property type="entry name" value="Peptidase_M28"/>
    <property type="match status" value="1"/>
</dbReference>
<comment type="caution">
    <text evidence="5">The sequence shown here is derived from an EMBL/GenBank/DDBJ whole genome shotgun (WGS) entry which is preliminary data.</text>
</comment>
<dbReference type="Gene3D" id="1.20.930.40">
    <property type="entry name" value="Transferrin receptor-like, dimerisation domain"/>
    <property type="match status" value="1"/>
</dbReference>
<dbReference type="SUPFAM" id="SSF52025">
    <property type="entry name" value="PA domain"/>
    <property type="match status" value="1"/>
</dbReference>
<feature type="domain" description="Transferrin receptor-like dimerisation" evidence="3">
    <location>
        <begin position="622"/>
        <end position="708"/>
    </location>
</feature>
<evidence type="ECO:0000259" key="3">
    <source>
        <dbReference type="Pfam" id="PF04253"/>
    </source>
</evidence>
<name>A0A5C5FUW9_9BASI</name>
<protein>
    <recommendedName>
        <fullName evidence="7">Zn-dependent exopeptidase</fullName>
    </recommendedName>
</protein>
<dbReference type="AlphaFoldDB" id="A0A5C5FUW9"/>
<dbReference type="SUPFAM" id="SSF47672">
    <property type="entry name" value="Transferrin receptor-like dimerisation domain"/>
    <property type="match status" value="1"/>
</dbReference>
<dbReference type="Pfam" id="PF02225">
    <property type="entry name" value="PA"/>
    <property type="match status" value="1"/>
</dbReference>